<protein>
    <submittedName>
        <fullName evidence="1">Uncharacterized protein</fullName>
    </submittedName>
</protein>
<accession>A0ACC2VUF4</accession>
<proteinExistence type="predicted"/>
<sequence>MEQGETPELRAPRELLEIVEFLQQGKKVADFSGMRSDNWIAAGGFALSSYLAKSRFFPSHYVTLNARMLFAKGRPELCQGILKHVSTMDDLTYSAAKECMDYFRSTEQWDIAIPIANSLKDVLRRERSPVVDSWQSPDKSPVAQSPPSVHPPAEKNCFLQTLVSPPAAFPPNNHAASSSSNGLKPTSDPILPSPTSTKSPDLPHASPTATTKSGGPISISPQHHEGLFENLRKPAMSAVALQAFWRPRNSIKDRFIPIHYNPTRNTFSPYARLPLIRKTSSSRQSNVVVGKAVKQPRPPLKYDRKGSKDANMQDNEKSRNGRLMSDEQHPSISHSANDEEPLFGYGLTSEAEIGGVDTVMSGRQVEVVVSVAERNKETTIATRKDTNDRHFQTRPILPSAPNTGETDGRNERHSVRDPHGPLGRANQGDLQTSDEGDGRDQVSCAKGTSTVSPRVKQKQTKNTRVEVESSEVGQQNNGGQGQGMPIGELY</sequence>
<keyword evidence="2" id="KW-1185">Reference proteome</keyword>
<evidence type="ECO:0000313" key="2">
    <source>
        <dbReference type="Proteomes" id="UP001241377"/>
    </source>
</evidence>
<name>A0ACC2VUF4_9TREE</name>
<evidence type="ECO:0000313" key="1">
    <source>
        <dbReference type="EMBL" id="KAJ9102967.1"/>
    </source>
</evidence>
<dbReference type="Proteomes" id="UP001241377">
    <property type="component" value="Unassembled WGS sequence"/>
</dbReference>
<reference evidence="1" key="1">
    <citation type="submission" date="2023-04" db="EMBL/GenBank/DDBJ databases">
        <title>Draft Genome sequencing of Naganishia species isolated from polar environments using Oxford Nanopore Technology.</title>
        <authorList>
            <person name="Leo P."/>
            <person name="Venkateswaran K."/>
        </authorList>
    </citation>
    <scope>NUCLEOTIDE SEQUENCE</scope>
    <source>
        <strain evidence="1">MNA-CCFEE 5261</strain>
    </source>
</reference>
<organism evidence="1 2">
    <name type="scientific">Naganishia cerealis</name>
    <dbReference type="NCBI Taxonomy" id="610337"/>
    <lineage>
        <taxon>Eukaryota</taxon>
        <taxon>Fungi</taxon>
        <taxon>Dikarya</taxon>
        <taxon>Basidiomycota</taxon>
        <taxon>Agaricomycotina</taxon>
        <taxon>Tremellomycetes</taxon>
        <taxon>Filobasidiales</taxon>
        <taxon>Filobasidiaceae</taxon>
        <taxon>Naganishia</taxon>
    </lineage>
</organism>
<gene>
    <name evidence="1" type="ORF">QFC19_004524</name>
</gene>
<comment type="caution">
    <text evidence="1">The sequence shown here is derived from an EMBL/GenBank/DDBJ whole genome shotgun (WGS) entry which is preliminary data.</text>
</comment>
<dbReference type="EMBL" id="JASBWR010000048">
    <property type="protein sequence ID" value="KAJ9102967.1"/>
    <property type="molecule type" value="Genomic_DNA"/>
</dbReference>